<protein>
    <submittedName>
        <fullName evidence="2">Uncharacterized protein</fullName>
    </submittedName>
</protein>
<feature type="region of interest" description="Disordered" evidence="1">
    <location>
        <begin position="25"/>
        <end position="49"/>
    </location>
</feature>
<dbReference type="Proteomes" id="UP000467428">
    <property type="component" value="Chromosome"/>
</dbReference>
<proteinExistence type="predicted"/>
<dbReference type="EMBL" id="AP022593">
    <property type="protein sequence ID" value="BBY52720.1"/>
    <property type="molecule type" value="Genomic_DNA"/>
</dbReference>
<dbReference type="KEGG" id="marz:MARA_61880"/>
<dbReference type="AlphaFoldDB" id="A0A7I7S897"/>
<gene>
    <name evidence="2" type="ORF">MARA_61880</name>
</gene>
<geneLocation type="plasmid" evidence="3">
    <name>pjcm18538 dna</name>
</geneLocation>
<accession>A0A7I7S897</accession>
<evidence type="ECO:0000313" key="3">
    <source>
        <dbReference type="Proteomes" id="UP000467428"/>
    </source>
</evidence>
<feature type="compositionally biased region" description="Polar residues" evidence="1">
    <location>
        <begin position="31"/>
        <end position="40"/>
    </location>
</feature>
<evidence type="ECO:0000313" key="2">
    <source>
        <dbReference type="EMBL" id="BBY52720.1"/>
    </source>
</evidence>
<sequence length="64" mass="6428">MAVVTFAAVIGLVIVRERPADPIVAGGIPTTPLTSATGTDSPPPWPALNDLPAAVGQSGLPLLR</sequence>
<reference evidence="2 3" key="1">
    <citation type="journal article" date="2019" name="Emerg. Microbes Infect.">
        <title>Comprehensive subspecies identification of 175 nontuberculous mycobacteria species based on 7547 genomic profiles.</title>
        <authorList>
            <person name="Matsumoto Y."/>
            <person name="Kinjo T."/>
            <person name="Motooka D."/>
            <person name="Nabeya D."/>
            <person name="Jung N."/>
            <person name="Uechi K."/>
            <person name="Horii T."/>
            <person name="Iida T."/>
            <person name="Fujita J."/>
            <person name="Nakamura S."/>
        </authorList>
    </citation>
    <scope>NUCLEOTIDE SEQUENCE [LARGE SCALE GENOMIC DNA]</scope>
    <source>
        <strain evidence="2 3">JCM 18538</strain>
    </source>
</reference>
<name>A0A7I7S897_9MYCO</name>
<dbReference type="RefSeq" id="WP_163924520.1">
    <property type="nucleotide sequence ID" value="NZ_AP022593.1"/>
</dbReference>
<keyword evidence="3" id="KW-1185">Reference proteome</keyword>
<evidence type="ECO:0000256" key="1">
    <source>
        <dbReference type="SAM" id="MobiDB-lite"/>
    </source>
</evidence>
<organism evidence="2 3">
    <name type="scientific">Mycolicibacterium arabiense</name>
    <dbReference type="NCBI Taxonomy" id="1286181"/>
    <lineage>
        <taxon>Bacteria</taxon>
        <taxon>Bacillati</taxon>
        <taxon>Actinomycetota</taxon>
        <taxon>Actinomycetes</taxon>
        <taxon>Mycobacteriales</taxon>
        <taxon>Mycobacteriaceae</taxon>
        <taxon>Mycolicibacterium</taxon>
    </lineage>
</organism>